<dbReference type="InterPro" id="IPR000385">
    <property type="entry name" value="MoaA_NifB_PqqE_Fe-S-bd_CS"/>
</dbReference>
<dbReference type="PROSITE" id="PS51918">
    <property type="entry name" value="RADICAL_SAM"/>
    <property type="match status" value="1"/>
</dbReference>
<dbReference type="CDD" id="cd21117">
    <property type="entry name" value="Twitch_MoaA"/>
    <property type="match status" value="1"/>
</dbReference>
<dbReference type="EC" id="4.1.99.22" evidence="1 12"/>
<comment type="similarity">
    <text evidence="12">Belongs to the radical SAM superfamily. MoaA family.</text>
</comment>
<evidence type="ECO:0000313" key="14">
    <source>
        <dbReference type="EMBL" id="APV43773.1"/>
    </source>
</evidence>
<comment type="catalytic activity">
    <reaction evidence="11 12">
        <text>GTP + AH2 + S-adenosyl-L-methionine = (8S)-3',8-cyclo-7,8-dihydroguanosine 5'-triphosphate + 5'-deoxyadenosine + L-methionine + A + H(+)</text>
        <dbReference type="Rhea" id="RHEA:49576"/>
        <dbReference type="ChEBI" id="CHEBI:13193"/>
        <dbReference type="ChEBI" id="CHEBI:15378"/>
        <dbReference type="ChEBI" id="CHEBI:17319"/>
        <dbReference type="ChEBI" id="CHEBI:17499"/>
        <dbReference type="ChEBI" id="CHEBI:37565"/>
        <dbReference type="ChEBI" id="CHEBI:57844"/>
        <dbReference type="ChEBI" id="CHEBI:59789"/>
        <dbReference type="ChEBI" id="CHEBI:131766"/>
        <dbReference type="EC" id="4.1.99.22"/>
    </reaction>
</comment>
<evidence type="ECO:0000259" key="13">
    <source>
        <dbReference type="PROSITE" id="PS51918"/>
    </source>
</evidence>
<evidence type="ECO:0000256" key="6">
    <source>
        <dbReference type="ARBA" id="ARBA00023004"/>
    </source>
</evidence>
<comment type="cofactor">
    <cofactor evidence="12">
        <name>[4Fe-4S] cluster</name>
        <dbReference type="ChEBI" id="CHEBI:49883"/>
    </cofactor>
    <text evidence="12">Binds 2 [4Fe-4S] clusters. Binds 1 [4Fe-4S] cluster coordinated with 3 cysteines and an exchangeable S-adenosyl-L-methionine and 1 [4Fe-4S] cluster coordinated with 3 cysteines and the GTP-derived substrate.</text>
</comment>
<dbReference type="SFLD" id="SFLDG01386">
    <property type="entry name" value="main_SPASM_domain-containing"/>
    <property type="match status" value="1"/>
</dbReference>
<dbReference type="GO" id="GO:0006777">
    <property type="term" value="P:Mo-molybdopterin cofactor biosynthetic process"/>
    <property type="evidence" value="ECO:0007669"/>
    <property type="project" value="UniProtKB-UniRule"/>
</dbReference>
<gene>
    <name evidence="12 14" type="primary">moaA</name>
    <name evidence="14" type="ORF">Dform_00415</name>
</gene>
<dbReference type="SFLD" id="SFLDG01067">
    <property type="entry name" value="SPASM/twitch_domain_containing"/>
    <property type="match status" value="1"/>
</dbReference>
<comment type="function">
    <text evidence="12">Catalyzes the cyclization of GTP to (8S)-3',8-cyclo-7,8-dihydroguanosine 5'-triphosphate.</text>
</comment>
<evidence type="ECO:0000256" key="1">
    <source>
        <dbReference type="ARBA" id="ARBA00012167"/>
    </source>
</evidence>
<evidence type="ECO:0000256" key="11">
    <source>
        <dbReference type="ARBA" id="ARBA00048697"/>
    </source>
</evidence>
<dbReference type="Pfam" id="PF04055">
    <property type="entry name" value="Radical_SAM"/>
    <property type="match status" value="1"/>
</dbReference>
<feature type="binding site" evidence="12">
    <location>
        <position position="242"/>
    </location>
    <ligand>
        <name>S-adenosyl-L-methionine</name>
        <dbReference type="ChEBI" id="CHEBI:59789"/>
    </ligand>
</feature>
<feature type="binding site" evidence="12">
    <location>
        <position position="208"/>
    </location>
    <ligand>
        <name>GTP</name>
        <dbReference type="ChEBI" id="CHEBI:37565"/>
    </ligand>
</feature>
<evidence type="ECO:0000256" key="4">
    <source>
        <dbReference type="ARBA" id="ARBA00022723"/>
    </source>
</evidence>
<feature type="binding site" evidence="12">
    <location>
        <position position="67"/>
    </location>
    <ligand>
        <name>GTP</name>
        <dbReference type="ChEBI" id="CHEBI:37565"/>
    </ligand>
</feature>
<feature type="binding site" evidence="12">
    <location>
        <position position="74"/>
    </location>
    <ligand>
        <name>[4Fe-4S] cluster</name>
        <dbReference type="ChEBI" id="CHEBI:49883"/>
        <label>1</label>
        <note>4Fe-4S-S-AdoMet</note>
    </ligand>
</feature>
<evidence type="ECO:0000256" key="3">
    <source>
        <dbReference type="ARBA" id="ARBA00022691"/>
    </source>
</evidence>
<keyword evidence="8 12" id="KW-0342">GTP-binding</keyword>
<feature type="binding site" evidence="12">
    <location>
        <position position="304"/>
    </location>
    <ligand>
        <name>[4Fe-4S] cluster</name>
        <dbReference type="ChEBI" id="CHEBI:49883"/>
        <label>2</label>
        <note>4Fe-4S-substrate</note>
    </ligand>
</feature>
<dbReference type="UniPathway" id="UPA00344"/>
<dbReference type="SMART" id="SM00729">
    <property type="entry name" value="Elp3"/>
    <property type="match status" value="1"/>
</dbReference>
<dbReference type="GO" id="GO:0051539">
    <property type="term" value="F:4 iron, 4 sulfur cluster binding"/>
    <property type="evidence" value="ECO:0007669"/>
    <property type="project" value="UniProtKB-UniRule"/>
</dbReference>
<dbReference type="HAMAP" id="MF_01225_B">
    <property type="entry name" value="MoaA_B"/>
    <property type="match status" value="1"/>
</dbReference>
<evidence type="ECO:0000256" key="9">
    <source>
        <dbReference type="ARBA" id="ARBA00023150"/>
    </source>
</evidence>
<proteinExistence type="inferred from homology"/>
<dbReference type="InterPro" id="IPR010505">
    <property type="entry name" value="MoaA_twitch"/>
</dbReference>
<comment type="subunit">
    <text evidence="12">Monomer and homodimer.</text>
</comment>
<feature type="binding site" evidence="12">
    <location>
        <position position="81"/>
    </location>
    <ligand>
        <name>[4Fe-4S] cluster</name>
        <dbReference type="ChEBI" id="CHEBI:49883"/>
        <label>1</label>
        <note>4Fe-4S-S-AdoMet</note>
    </ligand>
</feature>
<keyword evidence="5 12" id="KW-0547">Nucleotide-binding</keyword>
<evidence type="ECO:0000256" key="7">
    <source>
        <dbReference type="ARBA" id="ARBA00023014"/>
    </source>
</evidence>
<feature type="binding site" evidence="12">
    <location>
        <position position="301"/>
    </location>
    <ligand>
        <name>[4Fe-4S] cluster</name>
        <dbReference type="ChEBI" id="CHEBI:49883"/>
        <label>2</label>
        <note>4Fe-4S-substrate</note>
    </ligand>
</feature>
<keyword evidence="10 12" id="KW-0456">Lyase</keyword>
<dbReference type="InterPro" id="IPR040064">
    <property type="entry name" value="MoaA-like"/>
</dbReference>
<dbReference type="InterPro" id="IPR050105">
    <property type="entry name" value="MoCo_biosynth_MoaA/MoaC"/>
</dbReference>
<comment type="pathway">
    <text evidence="12">Cofactor biosynthesis; molybdopterin biosynthesis.</text>
</comment>
<protein>
    <recommendedName>
        <fullName evidence="1 12">GTP 3',8-cyclase</fullName>
        <ecNumber evidence="1 12">4.1.99.22</ecNumber>
    </recommendedName>
    <alternativeName>
        <fullName evidence="12">Molybdenum cofactor biosynthesis protein A</fullName>
    </alternativeName>
</protein>
<evidence type="ECO:0000256" key="2">
    <source>
        <dbReference type="ARBA" id="ARBA00022485"/>
    </source>
</evidence>
<evidence type="ECO:0000256" key="8">
    <source>
        <dbReference type="ARBA" id="ARBA00023134"/>
    </source>
</evidence>
<dbReference type="InterPro" id="IPR013785">
    <property type="entry name" value="Aldolase_TIM"/>
</dbReference>
<keyword evidence="2 12" id="KW-0004">4Fe-4S</keyword>
<evidence type="ECO:0000256" key="10">
    <source>
        <dbReference type="ARBA" id="ARBA00023239"/>
    </source>
</evidence>
<accession>A0A1P8F5M1</accession>
<evidence type="ECO:0000256" key="5">
    <source>
        <dbReference type="ARBA" id="ARBA00022741"/>
    </source>
</evidence>
<dbReference type="EMBL" id="CP018258">
    <property type="protein sequence ID" value="APV43773.1"/>
    <property type="molecule type" value="Genomic_DNA"/>
</dbReference>
<keyword evidence="4 12" id="KW-0479">Metal-binding</keyword>
<feature type="binding site" evidence="12">
    <location>
        <begin position="306"/>
        <end position="308"/>
    </location>
    <ligand>
        <name>GTP</name>
        <dbReference type="ChEBI" id="CHEBI:37565"/>
    </ligand>
</feature>
<dbReference type="Gene3D" id="3.20.20.70">
    <property type="entry name" value="Aldolase class I"/>
    <property type="match status" value="1"/>
</dbReference>
<keyword evidence="9 12" id="KW-0501">Molybdenum cofactor biosynthesis</keyword>
<keyword evidence="7 12" id="KW-0411">Iron-sulfur</keyword>
<feature type="domain" description="Radical SAM core" evidence="13">
    <location>
        <begin position="58"/>
        <end position="277"/>
    </location>
</feature>
<dbReference type="NCBIfam" id="NF001199">
    <property type="entry name" value="PRK00164.2-1"/>
    <property type="match status" value="1"/>
</dbReference>
<dbReference type="SFLD" id="SFLDG01383">
    <property type="entry name" value="cyclic_pyranopterin_phosphate"/>
    <property type="match status" value="1"/>
</dbReference>
<keyword evidence="3 12" id="KW-0949">S-adenosyl-L-methionine</keyword>
<feature type="binding site" evidence="12">
    <location>
        <position position="147"/>
    </location>
    <ligand>
        <name>GTP</name>
        <dbReference type="ChEBI" id="CHEBI:37565"/>
    </ligand>
</feature>
<dbReference type="Proteomes" id="UP000185934">
    <property type="component" value="Chromosome"/>
</dbReference>
<dbReference type="InterPro" id="IPR058240">
    <property type="entry name" value="rSAM_sf"/>
</dbReference>
<dbReference type="KEGG" id="dfo:Dform_00415"/>
<feature type="binding site" evidence="12">
    <location>
        <position position="120"/>
    </location>
    <ligand>
        <name>S-adenosyl-L-methionine</name>
        <dbReference type="ChEBI" id="CHEBI:59789"/>
    </ligand>
</feature>
<dbReference type="CDD" id="cd01335">
    <property type="entry name" value="Radical_SAM"/>
    <property type="match status" value="1"/>
</dbReference>
<feature type="binding site" evidence="12">
    <location>
        <position position="318"/>
    </location>
    <ligand>
        <name>[4Fe-4S] cluster</name>
        <dbReference type="ChEBI" id="CHEBI:49883"/>
        <label>2</label>
        <note>4Fe-4S-substrate</note>
    </ligand>
</feature>
<dbReference type="GO" id="GO:0005525">
    <property type="term" value="F:GTP binding"/>
    <property type="evidence" value="ECO:0007669"/>
    <property type="project" value="UniProtKB-UniRule"/>
</dbReference>
<sequence length="372" mass="41278">MSLTLSTNTHIIKAFEPDSHPQQKIMPDYSNNFGLQSLTAPAASQANASRCPTELYDGHNRRIDYLRISVTDRCNLSCVYCGDGRCDNLPHDAILTYEEITRVANILAGMGISHIRLTGGEPLVRPKIDVLIRMLKQLNGIDEISMTTNGTLLERWAVLLEKSGLRRVNVSVDSLKPERFREITRGGDLGRVLTGIETARQAGLNPVKVNTVVMPGVNDDEIIDFARWTIDRGANVRFIEQMPFAKGSASVTVADMKTAIETSVGKLEPVREHGSGPANYFRLPLAKGTIGFIQPVSNCFCDNCNRLRLTADGKLRLCLLDDSELDLKPMLRSDLTDDEIRQALQWAIMNKPARHHLSDGIIPEKMMRQIGG</sequence>
<dbReference type="Pfam" id="PF06463">
    <property type="entry name" value="Mob_synth_C"/>
    <property type="match status" value="1"/>
</dbReference>
<dbReference type="STRING" id="1839801.Dform_00415"/>
<dbReference type="SUPFAM" id="SSF102114">
    <property type="entry name" value="Radical SAM enzymes"/>
    <property type="match status" value="1"/>
</dbReference>
<feature type="binding site" evidence="12">
    <location>
        <position position="171"/>
    </location>
    <ligand>
        <name>S-adenosyl-L-methionine</name>
        <dbReference type="ChEBI" id="CHEBI:59789"/>
    </ligand>
</feature>
<keyword evidence="15" id="KW-1185">Reference proteome</keyword>
<feature type="binding site" evidence="12">
    <location>
        <position position="78"/>
    </location>
    <ligand>
        <name>[4Fe-4S] cluster</name>
        <dbReference type="ChEBI" id="CHEBI:49883"/>
        <label>1</label>
        <note>4Fe-4S-S-AdoMet</note>
    </ligand>
</feature>
<dbReference type="SFLD" id="SFLDS00029">
    <property type="entry name" value="Radical_SAM"/>
    <property type="match status" value="1"/>
</dbReference>
<dbReference type="GO" id="GO:0061798">
    <property type="term" value="F:GTP 3',8'-cyclase activity"/>
    <property type="evidence" value="ECO:0007669"/>
    <property type="project" value="UniProtKB-UniRule"/>
</dbReference>
<feature type="binding site" evidence="12">
    <location>
        <position position="116"/>
    </location>
    <ligand>
        <name>GTP</name>
        <dbReference type="ChEBI" id="CHEBI:37565"/>
    </ligand>
</feature>
<dbReference type="PANTHER" id="PTHR22960">
    <property type="entry name" value="MOLYBDOPTERIN COFACTOR SYNTHESIS PROTEIN A"/>
    <property type="match status" value="1"/>
</dbReference>
<keyword evidence="6 12" id="KW-0408">Iron</keyword>
<dbReference type="InterPro" id="IPR013483">
    <property type="entry name" value="MoaA"/>
</dbReference>
<dbReference type="AlphaFoldDB" id="A0A1P8F5M1"/>
<evidence type="ECO:0000313" key="15">
    <source>
        <dbReference type="Proteomes" id="UP000185934"/>
    </source>
</evidence>
<dbReference type="GO" id="GO:0046872">
    <property type="term" value="F:metal ion binding"/>
    <property type="evidence" value="ECO:0007669"/>
    <property type="project" value="UniProtKB-KW"/>
</dbReference>
<dbReference type="GO" id="GO:0061799">
    <property type="term" value="F:cyclic pyranopterin monophosphate synthase activity"/>
    <property type="evidence" value="ECO:0007669"/>
    <property type="project" value="TreeGrafter"/>
</dbReference>
<evidence type="ECO:0000256" key="12">
    <source>
        <dbReference type="HAMAP-Rule" id="MF_01225"/>
    </source>
</evidence>
<name>A0A1P8F5M1_9CHLR</name>
<dbReference type="GO" id="GO:1904047">
    <property type="term" value="F:S-adenosyl-L-methionine binding"/>
    <property type="evidence" value="ECO:0007669"/>
    <property type="project" value="UniProtKB-UniRule"/>
</dbReference>
<dbReference type="NCBIfam" id="TIGR02666">
    <property type="entry name" value="moaA"/>
    <property type="match status" value="1"/>
</dbReference>
<dbReference type="PROSITE" id="PS01305">
    <property type="entry name" value="MOAA_NIFB_PQQE"/>
    <property type="match status" value="1"/>
</dbReference>
<feature type="binding site" evidence="12">
    <location>
        <position position="80"/>
    </location>
    <ligand>
        <name>S-adenosyl-L-methionine</name>
        <dbReference type="ChEBI" id="CHEBI:59789"/>
    </ligand>
</feature>
<reference evidence="15" key="1">
    <citation type="submission" date="2016-11" db="EMBL/GenBank/DDBJ databases">
        <title>Dehalogenimonas formicexedens sp. nov., a chlorinated alkane respiring bacterium isolated from contaminated groundwater.</title>
        <authorList>
            <person name="Key T.A."/>
            <person name="Bowman K.S."/>
            <person name="Lee I."/>
            <person name="Chun J."/>
            <person name="Albuquerque L."/>
            <person name="da Costa M.S."/>
            <person name="Rainey F.A."/>
            <person name="Moe W.M."/>
        </authorList>
    </citation>
    <scope>NUCLEOTIDE SEQUENCE [LARGE SCALE GENOMIC DNA]</scope>
    <source>
        <strain evidence="15">NSZ-14</strain>
    </source>
</reference>
<dbReference type="InterPro" id="IPR006638">
    <property type="entry name" value="Elp3/MiaA/NifB-like_rSAM"/>
</dbReference>
<organism evidence="14 15">
    <name type="scientific">Dehalogenimonas formicexedens</name>
    <dbReference type="NCBI Taxonomy" id="1839801"/>
    <lineage>
        <taxon>Bacteria</taxon>
        <taxon>Bacillati</taxon>
        <taxon>Chloroflexota</taxon>
        <taxon>Dehalococcoidia</taxon>
        <taxon>Dehalococcoidales</taxon>
        <taxon>Dehalococcoidaceae</taxon>
        <taxon>Dehalogenimonas</taxon>
    </lineage>
</organism>
<dbReference type="InterPro" id="IPR007197">
    <property type="entry name" value="rSAM"/>
</dbReference>
<dbReference type="PANTHER" id="PTHR22960:SF0">
    <property type="entry name" value="MOLYBDENUM COFACTOR BIOSYNTHESIS PROTEIN 1"/>
    <property type="match status" value="1"/>
</dbReference>